<gene>
    <name evidence="1" type="ORF">METZ01_LOCUS350380</name>
</gene>
<evidence type="ECO:0000313" key="1">
    <source>
        <dbReference type="EMBL" id="SVC97526.1"/>
    </source>
</evidence>
<name>A0A382RIR6_9ZZZZ</name>
<reference evidence="1" key="1">
    <citation type="submission" date="2018-05" db="EMBL/GenBank/DDBJ databases">
        <authorList>
            <person name="Lanie J.A."/>
            <person name="Ng W.-L."/>
            <person name="Kazmierczak K.M."/>
            <person name="Andrzejewski T.M."/>
            <person name="Davidsen T.M."/>
            <person name="Wayne K.J."/>
            <person name="Tettelin H."/>
            <person name="Glass J.I."/>
            <person name="Rusch D."/>
            <person name="Podicherti R."/>
            <person name="Tsui H.-C.T."/>
            <person name="Winkler M.E."/>
        </authorList>
    </citation>
    <scope>NUCLEOTIDE SEQUENCE</scope>
</reference>
<feature type="non-terminal residue" evidence="1">
    <location>
        <position position="1"/>
    </location>
</feature>
<dbReference type="EMBL" id="UINC01121993">
    <property type="protein sequence ID" value="SVC97526.1"/>
    <property type="molecule type" value="Genomic_DNA"/>
</dbReference>
<accession>A0A382RIR6</accession>
<dbReference type="AlphaFoldDB" id="A0A382RIR6"/>
<organism evidence="1">
    <name type="scientific">marine metagenome</name>
    <dbReference type="NCBI Taxonomy" id="408172"/>
    <lineage>
        <taxon>unclassified sequences</taxon>
        <taxon>metagenomes</taxon>
        <taxon>ecological metagenomes</taxon>
    </lineage>
</organism>
<proteinExistence type="predicted"/>
<sequence>VFDCIYNFPQSIFSFQSNESNNESFSMESLNQALSEFELSDEL</sequence>
<protein>
    <submittedName>
        <fullName evidence="1">Uncharacterized protein</fullName>
    </submittedName>
</protein>